<sequence>MGGSFNRRVTDDKGRTMRRRFRRLLAAVSAAAAVAVATPVAVAAPQAGTSSETAAPLARPGFRMPFICGQVWRGNNWRGHSPAHSIDWNHYNAQGSPDDFGRRVLASAGGKVVRSYYSTGDGYGHTVVIAHGDGWRTRYAHLKERTVTRGDRVRRGRVIGRVGASSAIHNFSPHLHYEQIHNGSVVVAVVQGVRWYDYLDRRLKSTNRC</sequence>
<feature type="domain" description="M23ase beta-sheet core" evidence="3">
    <location>
        <begin position="101"/>
        <end position="185"/>
    </location>
</feature>
<dbReference type="EMBL" id="BAAAPF010000009">
    <property type="protein sequence ID" value="GAA2110396.1"/>
    <property type="molecule type" value="Genomic_DNA"/>
</dbReference>
<dbReference type="SUPFAM" id="SSF51261">
    <property type="entry name" value="Duplicated hybrid motif"/>
    <property type="match status" value="1"/>
</dbReference>
<accession>A0ABN2XF26</accession>
<proteinExistence type="predicted"/>
<reference evidence="4 5" key="1">
    <citation type="journal article" date="2019" name="Int. J. Syst. Evol. Microbiol.">
        <title>The Global Catalogue of Microorganisms (GCM) 10K type strain sequencing project: providing services to taxonomists for standard genome sequencing and annotation.</title>
        <authorList>
            <consortium name="The Broad Institute Genomics Platform"/>
            <consortium name="The Broad Institute Genome Sequencing Center for Infectious Disease"/>
            <person name="Wu L."/>
            <person name="Ma J."/>
        </authorList>
    </citation>
    <scope>NUCLEOTIDE SEQUENCE [LARGE SCALE GENOMIC DNA]</scope>
    <source>
        <strain evidence="4 5">JCM 15481</strain>
    </source>
</reference>
<protein>
    <recommendedName>
        <fullName evidence="3">M23ase beta-sheet core domain-containing protein</fullName>
    </recommendedName>
</protein>
<dbReference type="PANTHER" id="PTHR21666:SF289">
    <property type="entry name" value="L-ALA--D-GLU ENDOPEPTIDASE"/>
    <property type="match status" value="1"/>
</dbReference>
<comment type="caution">
    <text evidence="4">The sequence shown here is derived from an EMBL/GenBank/DDBJ whole genome shotgun (WGS) entry which is preliminary data.</text>
</comment>
<organism evidence="4 5">
    <name type="scientific">Streptomyces synnematoformans</name>
    <dbReference type="NCBI Taxonomy" id="415721"/>
    <lineage>
        <taxon>Bacteria</taxon>
        <taxon>Bacillati</taxon>
        <taxon>Actinomycetota</taxon>
        <taxon>Actinomycetes</taxon>
        <taxon>Kitasatosporales</taxon>
        <taxon>Streptomycetaceae</taxon>
        <taxon>Streptomyces</taxon>
    </lineage>
</organism>
<evidence type="ECO:0000313" key="5">
    <source>
        <dbReference type="Proteomes" id="UP001500443"/>
    </source>
</evidence>
<gene>
    <name evidence="4" type="ORF">GCM10009802_07440</name>
</gene>
<dbReference type="PANTHER" id="PTHR21666">
    <property type="entry name" value="PEPTIDASE-RELATED"/>
    <property type="match status" value="1"/>
</dbReference>
<dbReference type="Pfam" id="PF01551">
    <property type="entry name" value="Peptidase_M23"/>
    <property type="match status" value="1"/>
</dbReference>
<evidence type="ECO:0000259" key="3">
    <source>
        <dbReference type="Pfam" id="PF01551"/>
    </source>
</evidence>
<dbReference type="InterPro" id="IPR016047">
    <property type="entry name" value="M23ase_b-sheet_dom"/>
</dbReference>
<name>A0ABN2XF26_9ACTN</name>
<dbReference type="InterPro" id="IPR050570">
    <property type="entry name" value="Cell_wall_metabolism_enzyme"/>
</dbReference>
<dbReference type="CDD" id="cd12797">
    <property type="entry name" value="M23_peptidase"/>
    <property type="match status" value="1"/>
</dbReference>
<dbReference type="InterPro" id="IPR006311">
    <property type="entry name" value="TAT_signal"/>
</dbReference>
<dbReference type="Gene3D" id="2.70.70.10">
    <property type="entry name" value="Glucose Permease (Domain IIA)"/>
    <property type="match status" value="1"/>
</dbReference>
<dbReference type="Proteomes" id="UP001500443">
    <property type="component" value="Unassembled WGS sequence"/>
</dbReference>
<evidence type="ECO:0000256" key="2">
    <source>
        <dbReference type="SAM" id="SignalP"/>
    </source>
</evidence>
<feature type="chain" id="PRO_5046375376" description="M23ase beta-sheet core domain-containing protein" evidence="2">
    <location>
        <begin position="44"/>
        <end position="209"/>
    </location>
</feature>
<dbReference type="InterPro" id="IPR011055">
    <property type="entry name" value="Dup_hybrid_motif"/>
</dbReference>
<evidence type="ECO:0000313" key="4">
    <source>
        <dbReference type="EMBL" id="GAA2110396.1"/>
    </source>
</evidence>
<dbReference type="PROSITE" id="PS51318">
    <property type="entry name" value="TAT"/>
    <property type="match status" value="1"/>
</dbReference>
<keyword evidence="1 2" id="KW-0732">Signal</keyword>
<feature type="signal peptide" evidence="2">
    <location>
        <begin position="1"/>
        <end position="43"/>
    </location>
</feature>
<keyword evidence="5" id="KW-1185">Reference proteome</keyword>
<evidence type="ECO:0000256" key="1">
    <source>
        <dbReference type="ARBA" id="ARBA00022729"/>
    </source>
</evidence>